<dbReference type="EMBL" id="JNBY01000095">
    <property type="protein sequence ID" value="KDN83174.1"/>
    <property type="molecule type" value="Genomic_DNA"/>
</dbReference>
<organism evidence="2 3">
    <name type="scientific">Kitasatospora cheerisanensis KCTC 2395</name>
    <dbReference type="NCBI Taxonomy" id="1348663"/>
    <lineage>
        <taxon>Bacteria</taxon>
        <taxon>Bacillati</taxon>
        <taxon>Actinomycetota</taxon>
        <taxon>Actinomycetes</taxon>
        <taxon>Kitasatosporales</taxon>
        <taxon>Streptomycetaceae</taxon>
        <taxon>Kitasatospora</taxon>
    </lineage>
</organism>
<proteinExistence type="predicted"/>
<feature type="region of interest" description="Disordered" evidence="1">
    <location>
        <begin position="1"/>
        <end position="48"/>
    </location>
</feature>
<sequence>MRRVRVRTDMAGSPPGFLRCCRGSGDDSSKARAVNSVNDDSRNLSVHV</sequence>
<evidence type="ECO:0000313" key="2">
    <source>
        <dbReference type="EMBL" id="KDN83174.1"/>
    </source>
</evidence>
<evidence type="ECO:0000256" key="1">
    <source>
        <dbReference type="SAM" id="MobiDB-lite"/>
    </source>
</evidence>
<dbReference type="Proteomes" id="UP000027178">
    <property type="component" value="Unassembled WGS sequence"/>
</dbReference>
<name>A0A066YT96_9ACTN</name>
<evidence type="ECO:0000313" key="3">
    <source>
        <dbReference type="Proteomes" id="UP000027178"/>
    </source>
</evidence>
<reference evidence="2 3" key="1">
    <citation type="submission" date="2014-05" db="EMBL/GenBank/DDBJ databases">
        <title>Draft Genome Sequence of Kitasatospora cheerisanensis KCTC 2395.</title>
        <authorList>
            <person name="Nam D.H."/>
        </authorList>
    </citation>
    <scope>NUCLEOTIDE SEQUENCE [LARGE SCALE GENOMIC DNA]</scope>
    <source>
        <strain evidence="2 3">KCTC 2395</strain>
    </source>
</reference>
<dbReference type="HOGENOM" id="CLU_3153853_0_0_11"/>
<gene>
    <name evidence="2" type="ORF">KCH_46560</name>
</gene>
<protein>
    <submittedName>
        <fullName evidence="2">Uncharacterized protein</fullName>
    </submittedName>
</protein>
<comment type="caution">
    <text evidence="2">The sequence shown here is derived from an EMBL/GenBank/DDBJ whole genome shotgun (WGS) entry which is preliminary data.</text>
</comment>
<dbReference type="AlphaFoldDB" id="A0A066YT96"/>
<accession>A0A066YT96</accession>
<keyword evidence="3" id="KW-1185">Reference proteome</keyword>